<proteinExistence type="predicted"/>
<keyword evidence="3" id="KW-1185">Reference proteome</keyword>
<name>A0A238X2G9_HALVU</name>
<dbReference type="AlphaFoldDB" id="A0A238X2G9"/>
<dbReference type="OrthoDB" id="168840at2157"/>
<feature type="domain" description="DUF7988" evidence="1">
    <location>
        <begin position="10"/>
        <end position="144"/>
    </location>
</feature>
<evidence type="ECO:0000313" key="2">
    <source>
        <dbReference type="EMBL" id="SNR52758.1"/>
    </source>
</evidence>
<reference evidence="2 3" key="1">
    <citation type="submission" date="2017-06" db="EMBL/GenBank/DDBJ databases">
        <authorList>
            <person name="Kim H.J."/>
            <person name="Triplett B.A."/>
        </authorList>
    </citation>
    <scope>NUCLEOTIDE SEQUENCE [LARGE SCALE GENOMIC DNA]</scope>
    <source>
        <strain evidence="2 3">DSM 8800</strain>
    </source>
</reference>
<dbReference type="RefSeq" id="WP_089385217.1">
    <property type="nucleotide sequence ID" value="NZ_FZNQ01000012.1"/>
</dbReference>
<accession>A0A238X2G9</accession>
<organism evidence="2 3">
    <name type="scientific">Halorubrum vacuolatum</name>
    <name type="common">Natronobacterium vacuolatum</name>
    <dbReference type="NCBI Taxonomy" id="63740"/>
    <lineage>
        <taxon>Archaea</taxon>
        <taxon>Methanobacteriati</taxon>
        <taxon>Methanobacteriota</taxon>
        <taxon>Stenosarchaea group</taxon>
        <taxon>Halobacteria</taxon>
        <taxon>Halobacteriales</taxon>
        <taxon>Haloferacaceae</taxon>
        <taxon>Halorubrum</taxon>
    </lineage>
</organism>
<gene>
    <name evidence="2" type="ORF">SAMN06264855_11265</name>
</gene>
<dbReference type="InterPro" id="IPR058294">
    <property type="entry name" value="DUF7988"/>
</dbReference>
<evidence type="ECO:0000313" key="3">
    <source>
        <dbReference type="Proteomes" id="UP000198397"/>
    </source>
</evidence>
<dbReference type="Proteomes" id="UP000198397">
    <property type="component" value="Unassembled WGS sequence"/>
</dbReference>
<sequence length="144" mass="15370">MTGSDLDAAAARRRLLGTHRETVMEVLACGEAVAEGFETTVGGDPATRESRVLRTDLRTVLDRAGLLEALATLLPDLVAAAGGRLRATPVAAPPYVAVTATGPVLRATLTEARLVIRIETYDVVDGAFCWRDPTPEEAVFVRLR</sequence>
<protein>
    <recommendedName>
        <fullName evidence="1">DUF7988 domain-containing protein</fullName>
    </recommendedName>
</protein>
<evidence type="ECO:0000259" key="1">
    <source>
        <dbReference type="Pfam" id="PF25950"/>
    </source>
</evidence>
<dbReference type="Pfam" id="PF25950">
    <property type="entry name" value="DUF7988"/>
    <property type="match status" value="1"/>
</dbReference>
<dbReference type="EMBL" id="FZNQ01000012">
    <property type="protein sequence ID" value="SNR52758.1"/>
    <property type="molecule type" value="Genomic_DNA"/>
</dbReference>